<dbReference type="AlphaFoldDB" id="Q12RU1"/>
<reference evidence="5 6" key="1">
    <citation type="submission" date="2006-03" db="EMBL/GenBank/DDBJ databases">
        <title>Complete sequence of Shewanella denitrificans OS217.</title>
        <authorList>
            <consortium name="US DOE Joint Genome Institute"/>
            <person name="Copeland A."/>
            <person name="Lucas S."/>
            <person name="Lapidus A."/>
            <person name="Barry K."/>
            <person name="Detter J.C."/>
            <person name="Glavina del Rio T."/>
            <person name="Hammon N."/>
            <person name="Israni S."/>
            <person name="Dalin E."/>
            <person name="Tice H."/>
            <person name="Pitluck S."/>
            <person name="Brettin T."/>
            <person name="Bruce D."/>
            <person name="Han C."/>
            <person name="Tapia R."/>
            <person name="Gilna P."/>
            <person name="Kiss H."/>
            <person name="Schmutz J."/>
            <person name="Larimer F."/>
            <person name="Land M."/>
            <person name="Hauser L."/>
            <person name="Kyrpides N."/>
            <person name="Lykidis A."/>
            <person name="Richardson P."/>
        </authorList>
    </citation>
    <scope>NUCLEOTIDE SEQUENCE [LARGE SCALE GENOMIC DNA]</scope>
    <source>
        <strain evidence="6">OS217 / ATCC BAA-1090 / DSM 15013</strain>
    </source>
</reference>
<proteinExistence type="predicted"/>
<dbReference type="InterPro" id="IPR004358">
    <property type="entry name" value="Sig_transdc_His_kin-like_C"/>
</dbReference>
<sequence>MKLSTSQLLKSPIGRRLMLSIVLFSSFITLLTTGYQLINDYRTDVQRIDQAFSSIEKANLEVLAASIWVIDEKLINTQLKGLSQLSDITYVSIKDDSEQEWQLGTKKTANTIEKQYDLLYRPADNTKVGTLVVQADLNFIYNKLYDKAILILLSNGVKTFLVAGFILFLVWIHVTKHLLNLSQYCNEIDFKKPFTPLKFERKAFKDEFHSVAQAINHMQHQVRLSLDELQNSKFQLQDSLADRERLLEIERSYKQELAAQVKAQTAELELSLARLKKAQQVMVEQEKMAALGGLVSGVAHEINTPIGICLTAASAQLVHVDELILLIHSDDATLEQINGILLDYQQSCKLIINNITKASNLIQKFKTIAAEQQNEKSVQFNIYQLLMGVLDASKLIHPTLDVDIGIEVDKNLCITANYSLVNQIVTNIVSNIYYHGFNEIDKPKLIIKVEIAQMQASIALHNNGVAIPEEVSAHMFEPFFTTARHKGGTGLGLSAAFNAATLLKGKIDYQANSPLGGPLFTLLFPIERQHEYVI</sequence>
<dbReference type="Gene3D" id="3.30.565.10">
    <property type="entry name" value="Histidine kinase-like ATPase, C-terminal domain"/>
    <property type="match status" value="1"/>
</dbReference>
<evidence type="ECO:0000313" key="5">
    <source>
        <dbReference type="EMBL" id="ABE53835.1"/>
    </source>
</evidence>
<evidence type="ECO:0000313" key="6">
    <source>
        <dbReference type="Proteomes" id="UP000001982"/>
    </source>
</evidence>
<dbReference type="PANTHER" id="PTHR43065:SF42">
    <property type="entry name" value="TWO-COMPONENT SENSOR PPRA"/>
    <property type="match status" value="1"/>
</dbReference>
<dbReference type="RefSeq" id="WP_011495001.1">
    <property type="nucleotide sequence ID" value="NC_007954.1"/>
</dbReference>
<dbReference type="EC" id="2.7.13.3" evidence="2"/>
<organism evidence="5 6">
    <name type="scientific">Shewanella denitrificans (strain OS217 / ATCC BAA-1090 / DSM 15013)</name>
    <dbReference type="NCBI Taxonomy" id="318161"/>
    <lineage>
        <taxon>Bacteria</taxon>
        <taxon>Pseudomonadati</taxon>
        <taxon>Pseudomonadota</taxon>
        <taxon>Gammaproteobacteria</taxon>
        <taxon>Alteromonadales</taxon>
        <taxon>Shewanellaceae</taxon>
        <taxon>Shewanella</taxon>
    </lineage>
</organism>
<keyword evidence="3" id="KW-0812">Transmembrane</keyword>
<dbReference type="eggNOG" id="COG4191">
    <property type="taxonomic scope" value="Bacteria"/>
</dbReference>
<dbReference type="InterPro" id="IPR005467">
    <property type="entry name" value="His_kinase_dom"/>
</dbReference>
<dbReference type="KEGG" id="sdn:Sden_0543"/>
<dbReference type="PRINTS" id="PR00344">
    <property type="entry name" value="BCTRLSENSOR"/>
</dbReference>
<dbReference type="Pfam" id="PF02518">
    <property type="entry name" value="HATPase_c"/>
    <property type="match status" value="1"/>
</dbReference>
<keyword evidence="3" id="KW-0472">Membrane</keyword>
<protein>
    <recommendedName>
        <fullName evidence="2">histidine kinase</fullName>
        <ecNumber evidence="2">2.7.13.3</ecNumber>
    </recommendedName>
</protein>
<keyword evidence="5" id="KW-0547">Nucleotide-binding</keyword>
<keyword evidence="3" id="KW-1133">Transmembrane helix</keyword>
<dbReference type="PANTHER" id="PTHR43065">
    <property type="entry name" value="SENSOR HISTIDINE KINASE"/>
    <property type="match status" value="1"/>
</dbReference>
<dbReference type="GO" id="GO:0004673">
    <property type="term" value="F:protein histidine kinase activity"/>
    <property type="evidence" value="ECO:0007669"/>
    <property type="project" value="UniProtKB-EC"/>
</dbReference>
<comment type="catalytic activity">
    <reaction evidence="1">
        <text>ATP + protein L-histidine = ADP + protein N-phospho-L-histidine.</text>
        <dbReference type="EC" id="2.7.13.3"/>
    </reaction>
</comment>
<evidence type="ECO:0000256" key="3">
    <source>
        <dbReference type="SAM" id="Phobius"/>
    </source>
</evidence>
<dbReference type="EMBL" id="CP000302">
    <property type="protein sequence ID" value="ABE53835.1"/>
    <property type="molecule type" value="Genomic_DNA"/>
</dbReference>
<dbReference type="PROSITE" id="PS50109">
    <property type="entry name" value="HIS_KIN"/>
    <property type="match status" value="1"/>
</dbReference>
<dbReference type="Pfam" id="PF17149">
    <property type="entry name" value="CHASE5"/>
    <property type="match status" value="1"/>
</dbReference>
<feature type="transmembrane region" description="Helical" evidence="3">
    <location>
        <begin position="17"/>
        <end position="38"/>
    </location>
</feature>
<dbReference type="InterPro" id="IPR003594">
    <property type="entry name" value="HATPase_dom"/>
</dbReference>
<dbReference type="SUPFAM" id="SSF55874">
    <property type="entry name" value="ATPase domain of HSP90 chaperone/DNA topoisomerase II/histidine kinase"/>
    <property type="match status" value="1"/>
</dbReference>
<feature type="domain" description="Histidine kinase" evidence="4">
    <location>
        <begin position="297"/>
        <end position="528"/>
    </location>
</feature>
<keyword evidence="6" id="KW-1185">Reference proteome</keyword>
<dbReference type="Gene3D" id="1.10.287.130">
    <property type="match status" value="1"/>
</dbReference>
<evidence type="ECO:0000259" key="4">
    <source>
        <dbReference type="PROSITE" id="PS50109"/>
    </source>
</evidence>
<dbReference type="STRING" id="318161.Sden_0543"/>
<keyword evidence="5" id="KW-0067">ATP-binding</keyword>
<evidence type="ECO:0000256" key="2">
    <source>
        <dbReference type="ARBA" id="ARBA00012438"/>
    </source>
</evidence>
<dbReference type="SMART" id="SM00387">
    <property type="entry name" value="HATPase_c"/>
    <property type="match status" value="1"/>
</dbReference>
<name>Q12RU1_SHEDO</name>
<dbReference type="GO" id="GO:0005524">
    <property type="term" value="F:ATP binding"/>
    <property type="evidence" value="ECO:0007669"/>
    <property type="project" value="UniProtKB-KW"/>
</dbReference>
<dbReference type="Proteomes" id="UP000001982">
    <property type="component" value="Chromosome"/>
</dbReference>
<dbReference type="InterPro" id="IPR033414">
    <property type="entry name" value="Sensor_dom"/>
</dbReference>
<dbReference type="InterPro" id="IPR036890">
    <property type="entry name" value="HATPase_C_sf"/>
</dbReference>
<feature type="transmembrane region" description="Helical" evidence="3">
    <location>
        <begin position="148"/>
        <end position="172"/>
    </location>
</feature>
<evidence type="ECO:0000256" key="1">
    <source>
        <dbReference type="ARBA" id="ARBA00000085"/>
    </source>
</evidence>
<gene>
    <name evidence="5" type="ordered locus">Sden_0543</name>
</gene>
<dbReference type="OrthoDB" id="2521613at2"/>
<dbReference type="HOGENOM" id="CLU_000445_133_5_6"/>
<accession>Q12RU1</accession>